<gene>
    <name evidence="4" type="ORF">AB4875_01085</name>
</gene>
<evidence type="ECO:0000259" key="3">
    <source>
        <dbReference type="Pfam" id="PF13505"/>
    </source>
</evidence>
<evidence type="ECO:0000256" key="2">
    <source>
        <dbReference type="SAM" id="SignalP"/>
    </source>
</evidence>
<protein>
    <submittedName>
        <fullName evidence="4">Outer membrane beta-barrel protein</fullName>
    </submittedName>
</protein>
<dbReference type="Pfam" id="PF13505">
    <property type="entry name" value="OMP_b-brl"/>
    <property type="match status" value="1"/>
</dbReference>
<evidence type="ECO:0000313" key="5">
    <source>
        <dbReference type="Proteomes" id="UP001557484"/>
    </source>
</evidence>
<feature type="chain" id="PRO_5047419167" evidence="2">
    <location>
        <begin position="23"/>
        <end position="205"/>
    </location>
</feature>
<sequence>MMKAKNIISAVVLAVCSMTSNADQSAGYLIAQVLLSDYDVSENEMRGSLDDGSLTSFDFDNEGEGFAFGLGYRFTNNLAIEGGYIDLGEVTSDGNSNGTFFYAPGRVQSSIETDGVFAGFLFSQALSPGFALTARLGFLSWDSEFSISDSSGGASGDDDGRDAYFGFGAAFNASPAFQITATFDRYQLDDVDVDVIGLGAKMFFR</sequence>
<dbReference type="Proteomes" id="UP001557484">
    <property type="component" value="Unassembled WGS sequence"/>
</dbReference>
<dbReference type="SUPFAM" id="SSF56925">
    <property type="entry name" value="OMPA-like"/>
    <property type="match status" value="1"/>
</dbReference>
<feature type="domain" description="Outer membrane protein beta-barrel" evidence="3">
    <location>
        <begin position="9"/>
        <end position="201"/>
    </location>
</feature>
<proteinExistence type="predicted"/>
<comment type="caution">
    <text evidence="4">The sequence shown here is derived from an EMBL/GenBank/DDBJ whole genome shotgun (WGS) entry which is preliminary data.</text>
</comment>
<accession>A0ABV3TR40</accession>
<dbReference type="InterPro" id="IPR027385">
    <property type="entry name" value="Beta-barrel_OMP"/>
</dbReference>
<organism evidence="4 5">
    <name type="scientific">Zhongshania arctica</name>
    <dbReference type="NCBI Taxonomy" id="3238302"/>
    <lineage>
        <taxon>Bacteria</taxon>
        <taxon>Pseudomonadati</taxon>
        <taxon>Pseudomonadota</taxon>
        <taxon>Gammaproteobacteria</taxon>
        <taxon>Cellvibrionales</taxon>
        <taxon>Spongiibacteraceae</taxon>
        <taxon>Zhongshania</taxon>
    </lineage>
</organism>
<dbReference type="RefSeq" id="WP_368374182.1">
    <property type="nucleotide sequence ID" value="NZ_JBFRYB010000001.1"/>
</dbReference>
<dbReference type="Gene3D" id="2.40.160.20">
    <property type="match status" value="1"/>
</dbReference>
<keyword evidence="1 2" id="KW-0732">Signal</keyword>
<reference evidence="4 5" key="1">
    <citation type="journal article" date="2011" name="Int. J. Syst. Evol. Microbiol.">
        <title>Zhongshania antarctica gen. nov., sp. nov. and Zhongshania guokunii sp. nov., gammaproteobacteria respectively isolated from coastal attached (fast) ice and surface seawater of the Antarctic.</title>
        <authorList>
            <person name="Li H.J."/>
            <person name="Zhang X.Y."/>
            <person name="Chen C.X."/>
            <person name="Zhang Y.J."/>
            <person name="Gao Z.M."/>
            <person name="Yu Y."/>
            <person name="Chen X.L."/>
            <person name="Chen B."/>
            <person name="Zhang Y.Z."/>
        </authorList>
    </citation>
    <scope>NUCLEOTIDE SEQUENCE [LARGE SCALE GENOMIC DNA]</scope>
    <source>
        <strain evidence="4 5">R06B22</strain>
    </source>
</reference>
<feature type="signal peptide" evidence="2">
    <location>
        <begin position="1"/>
        <end position="22"/>
    </location>
</feature>
<dbReference type="InterPro" id="IPR011250">
    <property type="entry name" value="OMP/PagP_B-barrel"/>
</dbReference>
<dbReference type="EMBL" id="JBFRYB010000001">
    <property type="protein sequence ID" value="MEX1664056.1"/>
    <property type="molecule type" value="Genomic_DNA"/>
</dbReference>
<keyword evidence="5" id="KW-1185">Reference proteome</keyword>
<evidence type="ECO:0000256" key="1">
    <source>
        <dbReference type="ARBA" id="ARBA00022729"/>
    </source>
</evidence>
<name>A0ABV3TR40_9GAMM</name>
<evidence type="ECO:0000313" key="4">
    <source>
        <dbReference type="EMBL" id="MEX1664056.1"/>
    </source>
</evidence>